<accession>A0ABP5A7Z5</accession>
<organism evidence="1 2">
    <name type="scientific">Nocardioides lentus</name>
    <dbReference type="NCBI Taxonomy" id="338077"/>
    <lineage>
        <taxon>Bacteria</taxon>
        <taxon>Bacillati</taxon>
        <taxon>Actinomycetota</taxon>
        <taxon>Actinomycetes</taxon>
        <taxon>Propionibacteriales</taxon>
        <taxon>Nocardioidaceae</taxon>
        <taxon>Nocardioides</taxon>
    </lineage>
</organism>
<dbReference type="EMBL" id="BAAAMY010000001">
    <property type="protein sequence ID" value="GAA1906339.1"/>
    <property type="molecule type" value="Genomic_DNA"/>
</dbReference>
<name>A0ABP5A7Z5_9ACTN</name>
<keyword evidence="2" id="KW-1185">Reference proteome</keyword>
<evidence type="ECO:0000313" key="1">
    <source>
        <dbReference type="EMBL" id="GAA1906339.1"/>
    </source>
</evidence>
<reference evidence="2" key="1">
    <citation type="journal article" date="2019" name="Int. J. Syst. Evol. Microbiol.">
        <title>The Global Catalogue of Microorganisms (GCM) 10K type strain sequencing project: providing services to taxonomists for standard genome sequencing and annotation.</title>
        <authorList>
            <consortium name="The Broad Institute Genomics Platform"/>
            <consortium name="The Broad Institute Genome Sequencing Center for Infectious Disease"/>
            <person name="Wu L."/>
            <person name="Ma J."/>
        </authorList>
    </citation>
    <scope>NUCLEOTIDE SEQUENCE [LARGE SCALE GENOMIC DNA]</scope>
    <source>
        <strain evidence="2">JCM 14046</strain>
    </source>
</reference>
<comment type="caution">
    <text evidence="1">The sequence shown here is derived from an EMBL/GenBank/DDBJ whole genome shotgun (WGS) entry which is preliminary data.</text>
</comment>
<dbReference type="RefSeq" id="WP_344002925.1">
    <property type="nucleotide sequence ID" value="NZ_BAAAMY010000001.1"/>
</dbReference>
<evidence type="ECO:0000313" key="2">
    <source>
        <dbReference type="Proteomes" id="UP001501612"/>
    </source>
</evidence>
<proteinExistence type="predicted"/>
<protein>
    <submittedName>
        <fullName evidence="1">Uncharacterized protein</fullName>
    </submittedName>
</protein>
<dbReference type="Proteomes" id="UP001501612">
    <property type="component" value="Unassembled WGS sequence"/>
</dbReference>
<sequence>MTDPEVTYRRLVSGDVGAVRDRIQALRGVVRRLRDARDDIEDAARVPVWTGLAALAFSARATGLTTGTGTASTVVTRALGALDVAADAYDDCADRADYCIGFWRDRPDGMPAFVEEVFARVVDAALVQAGDSYGTQLAGVTAVLKGEDLDLDALDSDTRAWVERGLEQNEDWLEGNGSSLGPLIPNTAATGDDRGLTPQGLGYDRRSNLLLQGYYHADEQGSGLAMIDERTGAERGEVTLGGGYYGPRGFVSDASPHHAGGVTVAGDDVLVSDDGRLYTYSLSEMRQNPGGTVYQKGPSQAIDGGAYSTYKDGKLYVGEWQKNEAVPGVMNVYEKDATGTWVKTDSVPTPGQTQGVVVRDDEYVFSSSYGRHSQGSLIVHDRHTGEPIGDPSGYPLPTMSQGVVETRGGDLLTSYESGASKFSDPSHGVGGWWWGVPDSVGLWANPYMTRTPLDELGIGDDVTMEPATLDRAASDLAPSASVLSDAASELDGASVPSSALGPVPEAGDLTAAVEDLLTGCADSLRTGSRAVRRTAEELRAARGDLQDTDGDVARRMGPR</sequence>
<dbReference type="InterPro" id="IPR011044">
    <property type="entry name" value="Quino_amine_DH_bsu"/>
</dbReference>
<dbReference type="SUPFAM" id="SSF50969">
    <property type="entry name" value="YVTN repeat-like/Quinoprotein amine dehydrogenase"/>
    <property type="match status" value="1"/>
</dbReference>
<gene>
    <name evidence="1" type="ORF">GCM10009737_03880</name>
</gene>